<dbReference type="SUPFAM" id="SSF46785">
    <property type="entry name" value="Winged helix' DNA-binding domain"/>
    <property type="match status" value="1"/>
</dbReference>
<dbReference type="Proteomes" id="UP001597216">
    <property type="component" value="Unassembled WGS sequence"/>
</dbReference>
<keyword evidence="2" id="KW-1185">Reference proteome</keyword>
<accession>A0ABW3SYB6</accession>
<dbReference type="Gene3D" id="1.10.10.10">
    <property type="entry name" value="Winged helix-like DNA-binding domain superfamily/Winged helix DNA-binding domain"/>
    <property type="match status" value="1"/>
</dbReference>
<protein>
    <submittedName>
        <fullName evidence="1">MarR family winged helix-turn-helix transcriptional regulator</fullName>
    </submittedName>
</protein>
<comment type="caution">
    <text evidence="1">The sequence shown here is derived from an EMBL/GenBank/DDBJ whole genome shotgun (WGS) entry which is preliminary data.</text>
</comment>
<evidence type="ECO:0000313" key="2">
    <source>
        <dbReference type="Proteomes" id="UP001597216"/>
    </source>
</evidence>
<dbReference type="InterPro" id="IPR036388">
    <property type="entry name" value="WH-like_DNA-bd_sf"/>
</dbReference>
<gene>
    <name evidence="1" type="ORF">ACFQ27_04695</name>
</gene>
<reference evidence="2" key="1">
    <citation type="journal article" date="2019" name="Int. J. Syst. Evol. Microbiol.">
        <title>The Global Catalogue of Microorganisms (GCM) 10K type strain sequencing project: providing services to taxonomists for standard genome sequencing and annotation.</title>
        <authorList>
            <consortium name="The Broad Institute Genomics Platform"/>
            <consortium name="The Broad Institute Genome Sequencing Center for Infectious Disease"/>
            <person name="Wu L."/>
            <person name="Ma J."/>
        </authorList>
    </citation>
    <scope>NUCLEOTIDE SEQUENCE [LARGE SCALE GENOMIC DNA]</scope>
    <source>
        <strain evidence="2">CCUG 55074</strain>
    </source>
</reference>
<dbReference type="EMBL" id="JBHTLQ010000007">
    <property type="protein sequence ID" value="MFD1189869.1"/>
    <property type="molecule type" value="Genomic_DNA"/>
</dbReference>
<name>A0ABW3SYB6_9CAUL</name>
<sequence>MRPRDSLLEGLSYFRELNPGVTVNEIIAFLYTCENEGLNVQELAYVARMTEPTASRSIRTFGPEGSEWARPPALGLVEAFLNPRDGRSRIIHLTDKGREVRARLDGVIRQAIAILR</sequence>
<dbReference type="RefSeq" id="WP_374345158.1">
    <property type="nucleotide sequence ID" value="NZ_JBHTLQ010000007.1"/>
</dbReference>
<proteinExistence type="predicted"/>
<evidence type="ECO:0000313" key="1">
    <source>
        <dbReference type="EMBL" id="MFD1189869.1"/>
    </source>
</evidence>
<organism evidence="1 2">
    <name type="scientific">Phenylobacterium conjunctum</name>
    <dbReference type="NCBI Taxonomy" id="1298959"/>
    <lineage>
        <taxon>Bacteria</taxon>
        <taxon>Pseudomonadati</taxon>
        <taxon>Pseudomonadota</taxon>
        <taxon>Alphaproteobacteria</taxon>
        <taxon>Caulobacterales</taxon>
        <taxon>Caulobacteraceae</taxon>
        <taxon>Phenylobacterium</taxon>
    </lineage>
</organism>
<dbReference type="InterPro" id="IPR036390">
    <property type="entry name" value="WH_DNA-bd_sf"/>
</dbReference>